<keyword evidence="6" id="KW-0675">Receptor</keyword>
<evidence type="ECO:0000313" key="11">
    <source>
        <dbReference type="Proteomes" id="UP000887566"/>
    </source>
</evidence>
<dbReference type="CDD" id="cd00637">
    <property type="entry name" value="7tm_classA_rhodopsin-like"/>
    <property type="match status" value="1"/>
</dbReference>
<evidence type="ECO:0000256" key="6">
    <source>
        <dbReference type="ARBA" id="ARBA00023170"/>
    </source>
</evidence>
<dbReference type="SUPFAM" id="SSF81321">
    <property type="entry name" value="Family A G protein-coupled receptor-like"/>
    <property type="match status" value="1"/>
</dbReference>
<evidence type="ECO:0000256" key="2">
    <source>
        <dbReference type="ARBA" id="ARBA00022692"/>
    </source>
</evidence>
<keyword evidence="4" id="KW-0297">G-protein coupled receptor</keyword>
<evidence type="ECO:0000259" key="10">
    <source>
        <dbReference type="PROSITE" id="PS50262"/>
    </source>
</evidence>
<keyword evidence="11" id="KW-1185">Reference proteome</keyword>
<dbReference type="WBParaSite" id="PSAMB.scaffold5569size11388.g26864.t1">
    <property type="protein sequence ID" value="PSAMB.scaffold5569size11388.g26864.t1"/>
    <property type="gene ID" value="PSAMB.scaffold5569size11388.g26864"/>
</dbReference>
<feature type="domain" description="G-protein coupled receptors family 1 profile" evidence="10">
    <location>
        <begin position="32"/>
        <end position="284"/>
    </location>
</feature>
<dbReference type="InterPro" id="IPR017452">
    <property type="entry name" value="GPCR_Rhodpsn_7TM"/>
</dbReference>
<organism evidence="11 12">
    <name type="scientific">Plectus sambesii</name>
    <dbReference type="NCBI Taxonomy" id="2011161"/>
    <lineage>
        <taxon>Eukaryota</taxon>
        <taxon>Metazoa</taxon>
        <taxon>Ecdysozoa</taxon>
        <taxon>Nematoda</taxon>
        <taxon>Chromadorea</taxon>
        <taxon>Plectida</taxon>
        <taxon>Plectina</taxon>
        <taxon>Plectoidea</taxon>
        <taxon>Plectidae</taxon>
        <taxon>Plectus</taxon>
    </lineage>
</organism>
<dbReference type="Pfam" id="PF00001">
    <property type="entry name" value="7tm_1"/>
    <property type="match status" value="1"/>
</dbReference>
<dbReference type="PANTHER" id="PTHR24240">
    <property type="entry name" value="OPSIN"/>
    <property type="match status" value="1"/>
</dbReference>
<feature type="transmembrane region" description="Helical" evidence="9">
    <location>
        <begin position="20"/>
        <end position="41"/>
    </location>
</feature>
<keyword evidence="7" id="KW-0807">Transducer</keyword>
<dbReference type="GO" id="GO:0004930">
    <property type="term" value="F:G protein-coupled receptor activity"/>
    <property type="evidence" value="ECO:0007669"/>
    <property type="project" value="UniProtKB-KW"/>
</dbReference>
<protein>
    <submittedName>
        <fullName evidence="12">G-protein coupled receptors family 1 profile domain-containing protein</fullName>
    </submittedName>
</protein>
<keyword evidence="8" id="KW-0844">Vision</keyword>
<dbReference type="GO" id="GO:0007601">
    <property type="term" value="P:visual perception"/>
    <property type="evidence" value="ECO:0007669"/>
    <property type="project" value="UniProtKB-KW"/>
</dbReference>
<feature type="transmembrane region" description="Helical" evidence="9">
    <location>
        <begin position="232"/>
        <end position="257"/>
    </location>
</feature>
<keyword evidence="2 9" id="KW-0812">Transmembrane</keyword>
<name>A0A914WWY4_9BILA</name>
<dbReference type="GO" id="GO:0016020">
    <property type="term" value="C:membrane"/>
    <property type="evidence" value="ECO:0007669"/>
    <property type="project" value="UniProtKB-SubCell"/>
</dbReference>
<feature type="transmembrane region" description="Helical" evidence="9">
    <location>
        <begin position="269"/>
        <end position="288"/>
    </location>
</feature>
<dbReference type="Proteomes" id="UP000887566">
    <property type="component" value="Unplaced"/>
</dbReference>
<feature type="transmembrane region" description="Helical" evidence="9">
    <location>
        <begin position="83"/>
        <end position="103"/>
    </location>
</feature>
<feature type="transmembrane region" description="Helical" evidence="9">
    <location>
        <begin position="139"/>
        <end position="160"/>
    </location>
</feature>
<evidence type="ECO:0000256" key="9">
    <source>
        <dbReference type="SAM" id="Phobius"/>
    </source>
</evidence>
<dbReference type="PROSITE" id="PS50262">
    <property type="entry name" value="G_PROTEIN_RECEP_F1_2"/>
    <property type="match status" value="1"/>
</dbReference>
<evidence type="ECO:0000256" key="1">
    <source>
        <dbReference type="ARBA" id="ARBA00004141"/>
    </source>
</evidence>
<keyword evidence="5 9" id="KW-0472">Membrane</keyword>
<reference evidence="12" key="1">
    <citation type="submission" date="2022-11" db="UniProtKB">
        <authorList>
            <consortium name="WormBaseParasite"/>
        </authorList>
    </citation>
    <scope>IDENTIFICATION</scope>
</reference>
<keyword evidence="8" id="KW-0716">Sensory transduction</keyword>
<feature type="transmembrane region" description="Helical" evidence="9">
    <location>
        <begin position="180"/>
        <end position="204"/>
    </location>
</feature>
<evidence type="ECO:0000256" key="8">
    <source>
        <dbReference type="ARBA" id="ARBA00023305"/>
    </source>
</evidence>
<dbReference type="AlphaFoldDB" id="A0A914WWY4"/>
<evidence type="ECO:0000256" key="3">
    <source>
        <dbReference type="ARBA" id="ARBA00022989"/>
    </source>
</evidence>
<accession>A0A914WWY4</accession>
<evidence type="ECO:0000256" key="7">
    <source>
        <dbReference type="ARBA" id="ARBA00023224"/>
    </source>
</evidence>
<keyword evidence="3 9" id="KW-1133">Transmembrane helix</keyword>
<comment type="subcellular location">
    <subcellularLocation>
        <location evidence="1">Membrane</location>
        <topology evidence="1">Multi-pass membrane protein</topology>
    </subcellularLocation>
</comment>
<sequence>MANRSVPVDFYGAPAYWFEIVTSIFGLDIFLSNILLLWIAASSREIRTLPSNYFTINLAFGNTLVGSFYAFLQPFVLNYGDTSPVLCHICGFGNITFAMSFLFSPTLMAASRYYNVTRLPSSSGSNWFSSRAFFTKTGALSLLVAFWSYAILLPLFLLAIDQLGEDPSGFCGAKAFTSPLLYIIYIISLIIFALFNAVLTYIYFHRLSKFMAQYQRRPSDVSSTDTRSVMRLVAITAILPLVCNSPTLLLSGGQWFIPDVMPMWLKRIFVLPVFIPPMVGPWLTLLLLRPFKKRFNEKVMAKMWRRPTMTAGLIEPTPQPNDAVNVVQRPPVHRTTSVIVYDAAGRQRSPPQPLKATLSVP</sequence>
<dbReference type="InterPro" id="IPR050125">
    <property type="entry name" value="GPCR_opsins"/>
</dbReference>
<evidence type="ECO:0000256" key="4">
    <source>
        <dbReference type="ARBA" id="ARBA00023040"/>
    </source>
</evidence>
<evidence type="ECO:0000313" key="12">
    <source>
        <dbReference type="WBParaSite" id="PSAMB.scaffold5569size11388.g26864.t1"/>
    </source>
</evidence>
<evidence type="ECO:0000256" key="5">
    <source>
        <dbReference type="ARBA" id="ARBA00023136"/>
    </source>
</evidence>
<dbReference type="Gene3D" id="1.20.1070.10">
    <property type="entry name" value="Rhodopsin 7-helix transmembrane proteins"/>
    <property type="match status" value="1"/>
</dbReference>
<dbReference type="InterPro" id="IPR000276">
    <property type="entry name" value="GPCR_Rhodpsn"/>
</dbReference>
<proteinExistence type="predicted"/>
<feature type="transmembrane region" description="Helical" evidence="9">
    <location>
        <begin position="53"/>
        <end position="71"/>
    </location>
</feature>